<dbReference type="InterPro" id="IPR025245">
    <property type="entry name" value="DUF4197"/>
</dbReference>
<reference evidence="3" key="1">
    <citation type="journal article" date="2019" name="Int. J. Syst. Evol. Microbiol.">
        <title>The Global Catalogue of Microorganisms (GCM) 10K type strain sequencing project: providing services to taxonomists for standard genome sequencing and annotation.</title>
        <authorList>
            <consortium name="The Broad Institute Genomics Platform"/>
            <consortium name="The Broad Institute Genome Sequencing Center for Infectious Disease"/>
            <person name="Wu L."/>
            <person name="Ma J."/>
        </authorList>
    </citation>
    <scope>NUCLEOTIDE SEQUENCE [LARGE SCALE GENOMIC DNA]</scope>
    <source>
        <strain evidence="3">KCTC 52640</strain>
    </source>
</reference>
<dbReference type="RefSeq" id="WP_380688830.1">
    <property type="nucleotide sequence ID" value="NZ_JBHRSS010000003.1"/>
</dbReference>
<dbReference type="Proteomes" id="UP001595462">
    <property type="component" value="Unassembled WGS sequence"/>
</dbReference>
<name>A0ABV7EN25_9GAMM</name>
<evidence type="ECO:0000313" key="2">
    <source>
        <dbReference type="EMBL" id="MFC3104137.1"/>
    </source>
</evidence>
<evidence type="ECO:0000313" key="3">
    <source>
        <dbReference type="Proteomes" id="UP001595462"/>
    </source>
</evidence>
<keyword evidence="3" id="KW-1185">Reference proteome</keyword>
<protein>
    <submittedName>
        <fullName evidence="2">DUF4197 domain-containing protein</fullName>
    </submittedName>
</protein>
<dbReference type="Pfam" id="PF13852">
    <property type="entry name" value="DUF4197"/>
    <property type="match status" value="1"/>
</dbReference>
<keyword evidence="1" id="KW-0732">Signal</keyword>
<accession>A0ABV7EN25</accession>
<organism evidence="2 3">
    <name type="scientific">Salinisphaera aquimarina</name>
    <dbReference type="NCBI Taxonomy" id="2094031"/>
    <lineage>
        <taxon>Bacteria</taxon>
        <taxon>Pseudomonadati</taxon>
        <taxon>Pseudomonadota</taxon>
        <taxon>Gammaproteobacteria</taxon>
        <taxon>Salinisphaerales</taxon>
        <taxon>Salinisphaeraceae</taxon>
        <taxon>Salinisphaera</taxon>
    </lineage>
</organism>
<feature type="chain" id="PRO_5047106113" evidence="1">
    <location>
        <begin position="23"/>
        <end position="251"/>
    </location>
</feature>
<sequence length="251" mass="26432">MRRVLIHLIATGALCATTAVGAQGLGDRFKQFVGGMDGSSNNSAATQLPESDVVSGLKGALADGASTAVTQLGQTDGFWGNQARRIALPGWMGKASGMLRGAGYGDQMDGLQLSMNRAAEQATAEAGPIVRETINNMSVADAYKILQGSDTAATDYLRDHSGDELAAKFEPIIKRTTAESTAVSRYESLTSQAKPMLKFVPGINLDLNDYVTQQALDGLFTVIGQQETRIRQNPAATGSAIVKKVFSTVSN</sequence>
<proteinExistence type="predicted"/>
<gene>
    <name evidence="2" type="ORF">ACFOSU_09545</name>
</gene>
<feature type="signal peptide" evidence="1">
    <location>
        <begin position="1"/>
        <end position="22"/>
    </location>
</feature>
<evidence type="ECO:0000256" key="1">
    <source>
        <dbReference type="SAM" id="SignalP"/>
    </source>
</evidence>
<comment type="caution">
    <text evidence="2">The sequence shown here is derived from an EMBL/GenBank/DDBJ whole genome shotgun (WGS) entry which is preliminary data.</text>
</comment>
<dbReference type="EMBL" id="JBHRSS010000003">
    <property type="protein sequence ID" value="MFC3104137.1"/>
    <property type="molecule type" value="Genomic_DNA"/>
</dbReference>